<feature type="domain" description="Mechanosensitive ion channel MscS" evidence="8">
    <location>
        <begin position="102"/>
        <end position="167"/>
    </location>
</feature>
<dbReference type="AlphaFoldDB" id="A0A3N0AWZ8"/>
<comment type="caution">
    <text evidence="10">The sequence shown here is derived from an EMBL/GenBank/DDBJ whole genome shotgun (WGS) entry which is preliminary data.</text>
</comment>
<dbReference type="Gene3D" id="1.10.287.1260">
    <property type="match status" value="1"/>
</dbReference>
<comment type="similarity">
    <text evidence="2">Belongs to the MscS (TC 1.A.23) family.</text>
</comment>
<evidence type="ECO:0000259" key="9">
    <source>
        <dbReference type="Pfam" id="PF21088"/>
    </source>
</evidence>
<keyword evidence="3" id="KW-1003">Cell membrane</keyword>
<evidence type="ECO:0000313" key="10">
    <source>
        <dbReference type="EMBL" id="RNL39401.1"/>
    </source>
</evidence>
<evidence type="ECO:0000256" key="4">
    <source>
        <dbReference type="ARBA" id="ARBA00022692"/>
    </source>
</evidence>
<gene>
    <name evidence="10" type="ORF">DMP10_02785</name>
</gene>
<feature type="transmembrane region" description="Helical" evidence="7">
    <location>
        <begin position="82"/>
        <end position="100"/>
    </location>
</feature>
<feature type="transmembrane region" description="Helical" evidence="7">
    <location>
        <begin position="20"/>
        <end position="44"/>
    </location>
</feature>
<evidence type="ECO:0000256" key="2">
    <source>
        <dbReference type="ARBA" id="ARBA00008017"/>
    </source>
</evidence>
<dbReference type="EMBL" id="QICA01000003">
    <property type="protein sequence ID" value="RNL39401.1"/>
    <property type="molecule type" value="Genomic_DNA"/>
</dbReference>
<feature type="transmembrane region" description="Helical" evidence="7">
    <location>
        <begin position="56"/>
        <end position="76"/>
    </location>
</feature>
<evidence type="ECO:0000256" key="6">
    <source>
        <dbReference type="ARBA" id="ARBA00023136"/>
    </source>
</evidence>
<name>A0A3N0AWZ8_9ACTN</name>
<reference evidence="10 11" key="1">
    <citation type="journal article" date="2019" name="Microbiol. Resour. Announc.">
        <title>Draft Genome Sequences of Type Strains of Gordonibacter faecihominis, Paraeggerthella hongkongensis, Parvibacter caecicola,Slackia equolifaciens, Slackia faecicanis, and Slackia isoflavoniconvertens.</title>
        <authorList>
            <person name="Danylec N."/>
            <person name="Stoll D.A."/>
            <person name="Dotsch A."/>
            <person name="Huch M."/>
        </authorList>
    </citation>
    <scope>NUCLEOTIDE SEQUENCE [LARGE SCALE GENOMIC DNA]</scope>
    <source>
        <strain evidence="10 11">DSM 18785</strain>
    </source>
</reference>
<dbReference type="InterPro" id="IPR049142">
    <property type="entry name" value="MS_channel_1st"/>
</dbReference>
<dbReference type="Pfam" id="PF00924">
    <property type="entry name" value="MS_channel_2nd"/>
    <property type="match status" value="1"/>
</dbReference>
<accession>A0A3N0AWZ8</accession>
<evidence type="ECO:0000256" key="3">
    <source>
        <dbReference type="ARBA" id="ARBA00022475"/>
    </source>
</evidence>
<dbReference type="InterPro" id="IPR045275">
    <property type="entry name" value="MscS_archaea/bacteria_type"/>
</dbReference>
<organism evidence="10 11">
    <name type="scientific">Adlercreutzia equolifaciens subsp. celatus DSM 18785</name>
    <dbReference type="NCBI Taxonomy" id="1121021"/>
    <lineage>
        <taxon>Bacteria</taxon>
        <taxon>Bacillati</taxon>
        <taxon>Actinomycetota</taxon>
        <taxon>Coriobacteriia</taxon>
        <taxon>Eggerthellales</taxon>
        <taxon>Eggerthellaceae</taxon>
        <taxon>Adlercreutzia</taxon>
    </lineage>
</organism>
<dbReference type="SUPFAM" id="SSF50182">
    <property type="entry name" value="Sm-like ribonucleoproteins"/>
    <property type="match status" value="1"/>
</dbReference>
<dbReference type="InterPro" id="IPR011014">
    <property type="entry name" value="MscS_channel_TM-2"/>
</dbReference>
<protein>
    <submittedName>
        <fullName evidence="10">Mechanosensitive ion channel protein MscS</fullName>
    </submittedName>
</protein>
<comment type="subcellular location">
    <subcellularLocation>
        <location evidence="1">Cell membrane</location>
        <topology evidence="1">Multi-pass membrane protein</topology>
    </subcellularLocation>
</comment>
<dbReference type="PANTHER" id="PTHR30221:SF1">
    <property type="entry name" value="SMALL-CONDUCTANCE MECHANOSENSITIVE CHANNEL"/>
    <property type="match status" value="1"/>
</dbReference>
<feature type="domain" description="Mechanosensitive ion channel transmembrane helices 2/3" evidence="9">
    <location>
        <begin position="59"/>
        <end position="101"/>
    </location>
</feature>
<evidence type="ECO:0000256" key="5">
    <source>
        <dbReference type="ARBA" id="ARBA00022989"/>
    </source>
</evidence>
<dbReference type="PANTHER" id="PTHR30221">
    <property type="entry name" value="SMALL-CONDUCTANCE MECHANOSENSITIVE CHANNEL"/>
    <property type="match status" value="1"/>
</dbReference>
<evidence type="ECO:0000256" key="1">
    <source>
        <dbReference type="ARBA" id="ARBA00004651"/>
    </source>
</evidence>
<dbReference type="SUPFAM" id="SSF82861">
    <property type="entry name" value="Mechanosensitive channel protein MscS (YggB), transmembrane region"/>
    <property type="match status" value="1"/>
</dbReference>
<dbReference type="Gene3D" id="2.30.30.60">
    <property type="match status" value="1"/>
</dbReference>
<evidence type="ECO:0000259" key="8">
    <source>
        <dbReference type="Pfam" id="PF00924"/>
    </source>
</evidence>
<dbReference type="GO" id="GO:0005886">
    <property type="term" value="C:plasma membrane"/>
    <property type="evidence" value="ECO:0007669"/>
    <property type="project" value="UniProtKB-SubCell"/>
</dbReference>
<dbReference type="InterPro" id="IPR010920">
    <property type="entry name" value="LSM_dom_sf"/>
</dbReference>
<keyword evidence="5 7" id="KW-1133">Transmembrane helix</keyword>
<proteinExistence type="inferred from homology"/>
<evidence type="ECO:0000256" key="7">
    <source>
        <dbReference type="SAM" id="Phobius"/>
    </source>
</evidence>
<dbReference type="Proteomes" id="UP000278327">
    <property type="component" value="Unassembled WGS sequence"/>
</dbReference>
<dbReference type="RefSeq" id="WP_117283696.1">
    <property type="nucleotide sequence ID" value="NZ_JAMTCE010000011.1"/>
</dbReference>
<dbReference type="InterPro" id="IPR023408">
    <property type="entry name" value="MscS_beta-dom_sf"/>
</dbReference>
<keyword evidence="11" id="KW-1185">Reference proteome</keyword>
<evidence type="ECO:0000313" key="11">
    <source>
        <dbReference type="Proteomes" id="UP000278327"/>
    </source>
</evidence>
<dbReference type="GO" id="GO:0008381">
    <property type="term" value="F:mechanosensitive monoatomic ion channel activity"/>
    <property type="evidence" value="ECO:0007669"/>
    <property type="project" value="InterPro"/>
</dbReference>
<keyword evidence="4 7" id="KW-0812">Transmembrane</keyword>
<dbReference type="InterPro" id="IPR006685">
    <property type="entry name" value="MscS_channel_2nd"/>
</dbReference>
<keyword evidence="6 7" id="KW-0472">Membrane</keyword>
<sequence length="295" mass="31477">MPNLLDIFDKFIHADWFNTLLGVVIICAITFVVARITVAFMRRVLNKTTLLPSSSIFINLVRIIVWVIGICCVLSMCFNVNISAMVTGLGVVGIAVSLGFQDTLSNLIGGLTVSVSRTVEPGDNIRMGPSGVTGVVQDVTWRYTSIKDSSGTITNIPNSLMTSTAVCKLSPLNEISIPLVVTTNSERLTATAHHIEDAAEKAVARVSKLKKRPSVSFSSISDYGFKGSLSFTIAEASKASSATDAAIRAVAPYVHNHLIEEAMGDLTGQKLTDATGSLVPVKDEEGTSAEIETQK</sequence>
<dbReference type="Pfam" id="PF21088">
    <property type="entry name" value="MS_channel_1st"/>
    <property type="match status" value="1"/>
</dbReference>